<feature type="compositionally biased region" description="Basic and acidic residues" evidence="1">
    <location>
        <begin position="334"/>
        <end position="343"/>
    </location>
</feature>
<dbReference type="AlphaFoldDB" id="A0A4S8KQQ8"/>
<evidence type="ECO:0000313" key="2">
    <source>
        <dbReference type="EMBL" id="THU78067.1"/>
    </source>
</evidence>
<protein>
    <submittedName>
        <fullName evidence="2">Uncharacterized protein</fullName>
    </submittedName>
</protein>
<dbReference type="OrthoDB" id="2393824at2759"/>
<sequence>MGPDLIFVLKLTQLHEPQASYIWVAVQAKFCRADKNLNLKGKELKSAIRSVTPDRFFMNENDKEDYQEREKLSDQKTNREHLEFRNRVRSAMKDLKHREHAAGPCSVLRVVASFPQNTNFSLVPEGQISVDQTPLASLNRDYLMTRLQHISPTKYLARKDEEDTKARRSSPKTTIPGVKAVTIERIQRIEPWTGQRSESDIRAANLKDLQDQIDYIRIFKGGKWLPPAVWRIDGREYKDTLIEFVYGWLRGRFTTKGDDQDGQVIIDREEMIRKLVKRGKEDDQEYEDHVLALSDHIGEQGGEDIIAAVYSGTKDVEMEDVRSEETTQDQEMEDVTRGATDRRRNLKRKKRSSSN</sequence>
<feature type="compositionally biased region" description="Basic residues" evidence="1">
    <location>
        <begin position="344"/>
        <end position="355"/>
    </location>
</feature>
<dbReference type="Proteomes" id="UP000297245">
    <property type="component" value="Unassembled WGS sequence"/>
</dbReference>
<evidence type="ECO:0000256" key="1">
    <source>
        <dbReference type="SAM" id="MobiDB-lite"/>
    </source>
</evidence>
<proteinExistence type="predicted"/>
<keyword evidence="3" id="KW-1185">Reference proteome</keyword>
<reference evidence="2 3" key="1">
    <citation type="journal article" date="2019" name="Nat. Ecol. Evol.">
        <title>Megaphylogeny resolves global patterns of mushroom evolution.</title>
        <authorList>
            <person name="Varga T."/>
            <person name="Krizsan K."/>
            <person name="Foldi C."/>
            <person name="Dima B."/>
            <person name="Sanchez-Garcia M."/>
            <person name="Sanchez-Ramirez S."/>
            <person name="Szollosi G.J."/>
            <person name="Szarkandi J.G."/>
            <person name="Papp V."/>
            <person name="Albert L."/>
            <person name="Andreopoulos W."/>
            <person name="Angelini C."/>
            <person name="Antonin V."/>
            <person name="Barry K.W."/>
            <person name="Bougher N.L."/>
            <person name="Buchanan P."/>
            <person name="Buyck B."/>
            <person name="Bense V."/>
            <person name="Catcheside P."/>
            <person name="Chovatia M."/>
            <person name="Cooper J."/>
            <person name="Damon W."/>
            <person name="Desjardin D."/>
            <person name="Finy P."/>
            <person name="Geml J."/>
            <person name="Haridas S."/>
            <person name="Hughes K."/>
            <person name="Justo A."/>
            <person name="Karasinski D."/>
            <person name="Kautmanova I."/>
            <person name="Kiss B."/>
            <person name="Kocsube S."/>
            <person name="Kotiranta H."/>
            <person name="LaButti K.M."/>
            <person name="Lechner B.E."/>
            <person name="Liimatainen K."/>
            <person name="Lipzen A."/>
            <person name="Lukacs Z."/>
            <person name="Mihaltcheva S."/>
            <person name="Morgado L.N."/>
            <person name="Niskanen T."/>
            <person name="Noordeloos M.E."/>
            <person name="Ohm R.A."/>
            <person name="Ortiz-Santana B."/>
            <person name="Ovrebo C."/>
            <person name="Racz N."/>
            <person name="Riley R."/>
            <person name="Savchenko A."/>
            <person name="Shiryaev A."/>
            <person name="Soop K."/>
            <person name="Spirin V."/>
            <person name="Szebenyi C."/>
            <person name="Tomsovsky M."/>
            <person name="Tulloss R.E."/>
            <person name="Uehling J."/>
            <person name="Grigoriev I.V."/>
            <person name="Vagvolgyi C."/>
            <person name="Papp T."/>
            <person name="Martin F.M."/>
            <person name="Miettinen O."/>
            <person name="Hibbett D.S."/>
            <person name="Nagy L.G."/>
        </authorList>
    </citation>
    <scope>NUCLEOTIDE SEQUENCE [LARGE SCALE GENOMIC DNA]</scope>
    <source>
        <strain evidence="2 3">CBS 962.96</strain>
    </source>
</reference>
<evidence type="ECO:0000313" key="3">
    <source>
        <dbReference type="Proteomes" id="UP000297245"/>
    </source>
</evidence>
<feature type="region of interest" description="Disordered" evidence="1">
    <location>
        <begin position="317"/>
        <end position="355"/>
    </location>
</feature>
<organism evidence="2 3">
    <name type="scientific">Dendrothele bispora (strain CBS 962.96)</name>
    <dbReference type="NCBI Taxonomy" id="1314807"/>
    <lineage>
        <taxon>Eukaryota</taxon>
        <taxon>Fungi</taxon>
        <taxon>Dikarya</taxon>
        <taxon>Basidiomycota</taxon>
        <taxon>Agaricomycotina</taxon>
        <taxon>Agaricomycetes</taxon>
        <taxon>Agaricomycetidae</taxon>
        <taxon>Agaricales</taxon>
        <taxon>Agaricales incertae sedis</taxon>
        <taxon>Dendrothele</taxon>
    </lineage>
</organism>
<gene>
    <name evidence="2" type="ORF">K435DRAFT_973689</name>
</gene>
<accession>A0A4S8KQQ8</accession>
<dbReference type="EMBL" id="ML180269">
    <property type="protein sequence ID" value="THU78067.1"/>
    <property type="molecule type" value="Genomic_DNA"/>
</dbReference>
<name>A0A4S8KQQ8_DENBC</name>